<dbReference type="Proteomes" id="UP001497623">
    <property type="component" value="Unassembled WGS sequence"/>
</dbReference>
<dbReference type="AlphaFoldDB" id="A0AAV2Q9H6"/>
<gene>
    <name evidence="2" type="ORF">MNOR_LOCUS9123</name>
</gene>
<name>A0AAV2Q9H6_MEGNR</name>
<comment type="caution">
    <text evidence="2">The sequence shown here is derived from an EMBL/GenBank/DDBJ whole genome shotgun (WGS) entry which is preliminary data.</text>
</comment>
<organism evidence="2 3">
    <name type="scientific">Meganyctiphanes norvegica</name>
    <name type="common">Northern krill</name>
    <name type="synonym">Thysanopoda norvegica</name>
    <dbReference type="NCBI Taxonomy" id="48144"/>
    <lineage>
        <taxon>Eukaryota</taxon>
        <taxon>Metazoa</taxon>
        <taxon>Ecdysozoa</taxon>
        <taxon>Arthropoda</taxon>
        <taxon>Crustacea</taxon>
        <taxon>Multicrustacea</taxon>
        <taxon>Malacostraca</taxon>
        <taxon>Eumalacostraca</taxon>
        <taxon>Eucarida</taxon>
        <taxon>Euphausiacea</taxon>
        <taxon>Euphausiidae</taxon>
        <taxon>Meganyctiphanes</taxon>
    </lineage>
</organism>
<keyword evidence="3" id="KW-1185">Reference proteome</keyword>
<sequence>VLTTLLFSEVVLARSDNSDRKRDDASTSALDPKIGSRHIIPANLSVPFSVAPQPQPMTPAVAHARQQFLKTFALIEEAVKAADTAHQPLISARGDVNNNLDHSSNTIAGNNASAIMTATGPRHSNSPVALSRVGPIEQVNEIIKEVFDERAHIFPDEETEPEYFLPKMKVDPRMLLNLDTPMPLNAWIQDITPMGIGANGGMCYEIVILEPEPMFNLGKFRGRTGSSSQNIDSTIASAEKTPTEITGLRASSRSRANTDPISTSQPKNSVFNTLSTQGGGLPIISPHVLVGTPVLSGLAAGSAEHSNSQARSGSRIPDTHSAVLQAVATSLNSTTTARKIPPHFVVPQLPFVSFFQRTG</sequence>
<proteinExistence type="predicted"/>
<evidence type="ECO:0000256" key="1">
    <source>
        <dbReference type="SAM" id="MobiDB-lite"/>
    </source>
</evidence>
<dbReference type="EMBL" id="CAXKWB010004341">
    <property type="protein sequence ID" value="CAL4073422.1"/>
    <property type="molecule type" value="Genomic_DNA"/>
</dbReference>
<accession>A0AAV2Q9H6</accession>
<reference evidence="2 3" key="1">
    <citation type="submission" date="2024-05" db="EMBL/GenBank/DDBJ databases">
        <authorList>
            <person name="Wallberg A."/>
        </authorList>
    </citation>
    <scope>NUCLEOTIDE SEQUENCE [LARGE SCALE GENOMIC DNA]</scope>
</reference>
<feature type="region of interest" description="Disordered" evidence="1">
    <location>
        <begin position="250"/>
        <end position="269"/>
    </location>
</feature>
<feature type="non-terminal residue" evidence="2">
    <location>
        <position position="1"/>
    </location>
</feature>
<evidence type="ECO:0000313" key="2">
    <source>
        <dbReference type="EMBL" id="CAL4073422.1"/>
    </source>
</evidence>
<protein>
    <submittedName>
        <fullName evidence="2">Uncharacterized protein</fullName>
    </submittedName>
</protein>
<evidence type="ECO:0000313" key="3">
    <source>
        <dbReference type="Proteomes" id="UP001497623"/>
    </source>
</evidence>